<evidence type="ECO:0000313" key="7">
    <source>
        <dbReference type="RefSeq" id="XP_065655327.1"/>
    </source>
</evidence>
<keyword evidence="1" id="KW-0343">GTPase activation</keyword>
<dbReference type="GeneID" id="100213274"/>
<dbReference type="InterPro" id="IPR003109">
    <property type="entry name" value="GoLoco_motif"/>
</dbReference>
<feature type="coiled-coil region" evidence="2">
    <location>
        <begin position="702"/>
        <end position="734"/>
    </location>
</feature>
<dbReference type="RefSeq" id="XP_065655325.1">
    <property type="nucleotide sequence ID" value="XM_065799253.1"/>
</dbReference>
<evidence type="ECO:0000313" key="5">
    <source>
        <dbReference type="RefSeq" id="XP_065655325.1"/>
    </source>
</evidence>
<dbReference type="PANTHER" id="PTHR15711:SF32">
    <property type="entry name" value="RAP GTPASE ACTIVATING PROTEIN 1, ISOFORM H"/>
    <property type="match status" value="1"/>
</dbReference>
<dbReference type="Gene3D" id="6.10.140.210">
    <property type="match status" value="1"/>
</dbReference>
<dbReference type="InterPro" id="IPR000331">
    <property type="entry name" value="Rap/Ran_GAP_dom"/>
</dbReference>
<keyword evidence="4" id="KW-1185">Reference proteome</keyword>
<keyword evidence="2" id="KW-0175">Coiled coil</keyword>
<dbReference type="Gene3D" id="3.40.50.11210">
    <property type="entry name" value="Rap/Ran-GAP"/>
    <property type="match status" value="1"/>
</dbReference>
<dbReference type="PROSITE" id="PS50085">
    <property type="entry name" value="RAPGAP"/>
    <property type="match status" value="1"/>
</dbReference>
<organism evidence="4 6">
    <name type="scientific">Hydra vulgaris</name>
    <name type="common">Hydra</name>
    <name type="synonym">Hydra attenuata</name>
    <dbReference type="NCBI Taxonomy" id="6087"/>
    <lineage>
        <taxon>Eukaryota</taxon>
        <taxon>Metazoa</taxon>
        <taxon>Cnidaria</taxon>
        <taxon>Hydrozoa</taxon>
        <taxon>Hydroidolina</taxon>
        <taxon>Anthoathecata</taxon>
        <taxon>Aplanulata</taxon>
        <taxon>Hydridae</taxon>
        <taxon>Hydra</taxon>
    </lineage>
</organism>
<dbReference type="InterPro" id="IPR050989">
    <property type="entry name" value="Rap1_Ran_GAP"/>
</dbReference>
<dbReference type="PANTHER" id="PTHR15711">
    <property type="entry name" value="RAP GTPASE-ACTIVATING PROTEIN"/>
    <property type="match status" value="1"/>
</dbReference>
<dbReference type="SUPFAM" id="SSF111347">
    <property type="entry name" value="Rap/Ran-GAP"/>
    <property type="match status" value="1"/>
</dbReference>
<feature type="domain" description="Rap-GAP" evidence="3">
    <location>
        <begin position="284"/>
        <end position="500"/>
    </location>
</feature>
<evidence type="ECO:0000256" key="2">
    <source>
        <dbReference type="SAM" id="Coils"/>
    </source>
</evidence>
<gene>
    <name evidence="5 6 7" type="primary">LOC100213274</name>
</gene>
<evidence type="ECO:0000313" key="4">
    <source>
        <dbReference type="Proteomes" id="UP001652625"/>
    </source>
</evidence>
<evidence type="ECO:0000313" key="6">
    <source>
        <dbReference type="RefSeq" id="XP_065655326.1"/>
    </source>
</evidence>
<evidence type="ECO:0000256" key="1">
    <source>
        <dbReference type="ARBA" id="ARBA00022468"/>
    </source>
</evidence>
<sequence>MDVNFAKRLSCYFQTEVQPEKKQGKMKKSKSDQILQRSFSGISTLLPARSTSASDSLSPKDCTVKKFDKIKKLPIFDLEQDKFLDQVLQFQGGRLDEQRTSMPPLLLKHQQLNMEIKSPTVSCDEDNFVKQALERGPPYPMVLLPANGEYWMEGNSHVSLRNADKYPIFPTIDMTKCNLTENDSVYNYRKCFFGKEHINFAAIDGKHGEVLLSVAFNKAVKNEDEDHYNVILRLKDKSICEVVKASQFDSDMPGPRDFLKILLNDDVDVERFHPIAYPRASEETMKFDEHSVTNCYKIGVIYQKFGQVNENEFLQNQDDSTAFREFLDMMGTCIELKDFPKYRGGLDTKAGFSGNHSYYTEYQDKEIMFHVSTLLPFCSRDTQNIGRKRHIGNDVVSIIFQDQNTPFNPSSIRSHFLHVFIVVQVEEANTASTYYKVSVVAKGGVPKFSPVLPYPSIFKKGPEFREFLLTKILNAEAAAIKSENFLKLSRRTRTTLFQKLVSDMISKNEKLLSDEFASSPSVSFAPLKNSGLLSSFRSAIRNSSRARSISSSSSGSLSSSKLSGVSLSLNDISFINSCDKKDGLIKKLQTKEDRKKVKKEKNNHCQPSAHKQIINQDSTEKSYSFTPLLQTKEDHTKDQQSKSISRFFKNELFDVIDLNNSLNVPNSLPQHISSDHYNPMGLSAADIKAESNNNSSHNLTEIEMLKDEIKTLKAEKLELLRQNYAEETKKLYQQKCTANGELISSQIYPKKFSLKSPTIPEYV</sequence>
<dbReference type="InterPro" id="IPR035974">
    <property type="entry name" value="Rap/Ran-GAP_sf"/>
</dbReference>
<evidence type="ECO:0000259" key="3">
    <source>
        <dbReference type="PROSITE" id="PS50085"/>
    </source>
</evidence>
<dbReference type="Pfam" id="PF21022">
    <property type="entry name" value="Rap-GAP_dimer"/>
    <property type="match status" value="1"/>
</dbReference>
<protein>
    <submittedName>
        <fullName evidence="7">Rap1 GTPase-activating protein 1 isoform X10</fullName>
    </submittedName>
    <submittedName>
        <fullName evidence="5">Rap1 GTPase-activating protein 1 isoform X8</fullName>
    </submittedName>
    <submittedName>
        <fullName evidence="6">Rap1 GTPase-activating protein 1 isoform X9</fullName>
    </submittedName>
</protein>
<dbReference type="RefSeq" id="XP_065655326.1">
    <property type="nucleotide sequence ID" value="XM_065799254.1"/>
</dbReference>
<reference evidence="5 6" key="1">
    <citation type="submission" date="2025-05" db="UniProtKB">
        <authorList>
            <consortium name="RefSeq"/>
        </authorList>
    </citation>
    <scope>IDENTIFICATION</scope>
</reference>
<dbReference type="RefSeq" id="XP_065655327.1">
    <property type="nucleotide sequence ID" value="XM_065799255.1"/>
</dbReference>
<dbReference type="PROSITE" id="PS50877">
    <property type="entry name" value="GOLOCO"/>
    <property type="match status" value="1"/>
</dbReference>
<dbReference type="Proteomes" id="UP001652625">
    <property type="component" value="Chromosome 06"/>
</dbReference>
<accession>A0ABM4C196</accession>
<name>A0ABM4C196_HYDVU</name>
<dbReference type="Pfam" id="PF02145">
    <property type="entry name" value="Rap_GAP"/>
    <property type="match status" value="1"/>
</dbReference>
<proteinExistence type="predicted"/>